<dbReference type="RefSeq" id="XP_002945789.1">
    <property type="nucleotide sequence ID" value="XM_002945743.1"/>
</dbReference>
<dbReference type="KEGG" id="vcn:VOLCADRAFT_86104"/>
<gene>
    <name evidence="1" type="ORF">VOLCADRAFT_86104</name>
</gene>
<keyword evidence="2" id="KW-1185">Reference proteome</keyword>
<proteinExistence type="predicted"/>
<reference evidence="1 2" key="1">
    <citation type="journal article" date="2010" name="Science">
        <title>Genomic analysis of organismal complexity in the multicellular green alga Volvox carteri.</title>
        <authorList>
            <person name="Prochnik S.E."/>
            <person name="Umen J."/>
            <person name="Nedelcu A.M."/>
            <person name="Hallmann A."/>
            <person name="Miller S.M."/>
            <person name="Nishii I."/>
            <person name="Ferris P."/>
            <person name="Kuo A."/>
            <person name="Mitros T."/>
            <person name="Fritz-Laylin L.K."/>
            <person name="Hellsten U."/>
            <person name="Chapman J."/>
            <person name="Simakov O."/>
            <person name="Rensing S.A."/>
            <person name="Terry A."/>
            <person name="Pangilinan J."/>
            <person name="Kapitonov V."/>
            <person name="Jurka J."/>
            <person name="Salamov A."/>
            <person name="Shapiro H."/>
            <person name="Schmutz J."/>
            <person name="Grimwood J."/>
            <person name="Lindquist E."/>
            <person name="Lucas S."/>
            <person name="Grigoriev I.V."/>
            <person name="Schmitt R."/>
            <person name="Kirk D."/>
            <person name="Rokhsar D.S."/>
        </authorList>
    </citation>
    <scope>NUCLEOTIDE SEQUENCE [LARGE SCALE GENOMIC DNA]</scope>
    <source>
        <strain evidence="2">f. Nagariensis / Eve</strain>
    </source>
</reference>
<dbReference type="GeneID" id="9625342"/>
<dbReference type="AlphaFoldDB" id="D8THV9"/>
<dbReference type="Proteomes" id="UP000001058">
    <property type="component" value="Unassembled WGS sequence"/>
</dbReference>
<evidence type="ECO:0000313" key="1">
    <source>
        <dbReference type="EMBL" id="EFJ52784.1"/>
    </source>
</evidence>
<evidence type="ECO:0000313" key="2">
    <source>
        <dbReference type="Proteomes" id="UP000001058"/>
    </source>
</evidence>
<organism evidence="2">
    <name type="scientific">Volvox carteri f. nagariensis</name>
    <dbReference type="NCBI Taxonomy" id="3068"/>
    <lineage>
        <taxon>Eukaryota</taxon>
        <taxon>Viridiplantae</taxon>
        <taxon>Chlorophyta</taxon>
        <taxon>core chlorophytes</taxon>
        <taxon>Chlorophyceae</taxon>
        <taxon>CS clade</taxon>
        <taxon>Chlamydomonadales</taxon>
        <taxon>Volvocaceae</taxon>
        <taxon>Volvox</taxon>
    </lineage>
</organism>
<dbReference type="OrthoDB" id="531744at2759"/>
<sequence>MQWPGLRPADSYGLLTFVVLSVFAIRSSVTCAKKHRPGSQKLSSPSPKVQDYDIIWALASRTSKDPFGEQSGPGVCKHLLDSPKAQVLKRKQCKPDMGLSFVPLMTAFASAEAAVTLYMHWILQGIANCNITPRYVDVRFDPRPTIAANSVLGVEMGKESAHEEALLLISSSPFSNTSTPASSWLDALVLGVRSDAIQTVNTSALVGRILCC</sequence>
<name>D8THV9_VOLCA</name>
<protein>
    <submittedName>
        <fullName evidence="1">Uncharacterized protein</fullName>
    </submittedName>
</protein>
<dbReference type="InParanoid" id="D8THV9"/>
<accession>D8THV9</accession>
<dbReference type="EMBL" id="GL378323">
    <property type="protein sequence ID" value="EFJ52784.1"/>
    <property type="molecule type" value="Genomic_DNA"/>
</dbReference>